<feature type="compositionally biased region" description="Basic and acidic residues" evidence="1">
    <location>
        <begin position="10"/>
        <end position="19"/>
    </location>
</feature>
<dbReference type="AlphaFoldDB" id="W9RDM1"/>
<feature type="region of interest" description="Disordered" evidence="1">
    <location>
        <begin position="1"/>
        <end position="52"/>
    </location>
</feature>
<feature type="compositionally biased region" description="Polar residues" evidence="1">
    <location>
        <begin position="28"/>
        <end position="51"/>
    </location>
</feature>
<protein>
    <submittedName>
        <fullName evidence="2">Uncharacterized protein</fullName>
    </submittedName>
</protein>
<evidence type="ECO:0000256" key="1">
    <source>
        <dbReference type="SAM" id="MobiDB-lite"/>
    </source>
</evidence>
<accession>W9RDM1</accession>
<dbReference type="Proteomes" id="UP000030645">
    <property type="component" value="Unassembled WGS sequence"/>
</dbReference>
<keyword evidence="3" id="KW-1185">Reference proteome</keyword>
<evidence type="ECO:0000313" key="3">
    <source>
        <dbReference type="Proteomes" id="UP000030645"/>
    </source>
</evidence>
<name>W9RDM1_9ROSA</name>
<proteinExistence type="predicted"/>
<organism evidence="2 3">
    <name type="scientific">Morus notabilis</name>
    <dbReference type="NCBI Taxonomy" id="981085"/>
    <lineage>
        <taxon>Eukaryota</taxon>
        <taxon>Viridiplantae</taxon>
        <taxon>Streptophyta</taxon>
        <taxon>Embryophyta</taxon>
        <taxon>Tracheophyta</taxon>
        <taxon>Spermatophyta</taxon>
        <taxon>Magnoliopsida</taxon>
        <taxon>eudicotyledons</taxon>
        <taxon>Gunneridae</taxon>
        <taxon>Pentapetalae</taxon>
        <taxon>rosids</taxon>
        <taxon>fabids</taxon>
        <taxon>Rosales</taxon>
        <taxon>Moraceae</taxon>
        <taxon>Moreae</taxon>
        <taxon>Morus</taxon>
    </lineage>
</organism>
<sequence length="166" mass="18237">MAKKAKRARGKETCQKSDQEEPPAAVCRNSSAGSSESNHLGNTSDTQSSKSFDCRCSPSRFANVCKALKGELAEVVAEMRISVEPEDGSLNVHGKTCALNPHMFEIVMGLKDGGEECEQEGYNVEDKMMREALFQGNKRVSIANSATAIRETETSDKLFIRRFLLL</sequence>
<gene>
    <name evidence="2" type="ORF">L484_019745</name>
</gene>
<dbReference type="EMBL" id="KE344058">
    <property type="protein sequence ID" value="EXB51968.1"/>
    <property type="molecule type" value="Genomic_DNA"/>
</dbReference>
<reference evidence="3" key="1">
    <citation type="submission" date="2013-01" db="EMBL/GenBank/DDBJ databases">
        <title>Draft Genome Sequence of a Mulberry Tree, Morus notabilis C.K. Schneid.</title>
        <authorList>
            <person name="He N."/>
            <person name="Zhao S."/>
        </authorList>
    </citation>
    <scope>NUCLEOTIDE SEQUENCE</scope>
</reference>
<evidence type="ECO:0000313" key="2">
    <source>
        <dbReference type="EMBL" id="EXB51968.1"/>
    </source>
</evidence>